<dbReference type="PANTHER" id="PTHR40254">
    <property type="entry name" value="BLR0577 PROTEIN"/>
    <property type="match status" value="1"/>
</dbReference>
<feature type="compositionally biased region" description="Basic and acidic residues" evidence="1">
    <location>
        <begin position="171"/>
        <end position="180"/>
    </location>
</feature>
<name>A0A1I5QK91_9SPHN</name>
<dbReference type="Gene3D" id="3.50.50.60">
    <property type="entry name" value="FAD/NAD(P)-binding domain"/>
    <property type="match status" value="1"/>
</dbReference>
<dbReference type="InterPro" id="IPR038732">
    <property type="entry name" value="HpyO/CreE_NAD-binding"/>
</dbReference>
<dbReference type="InterPro" id="IPR036188">
    <property type="entry name" value="FAD/NAD-bd_sf"/>
</dbReference>
<dbReference type="EMBL" id="FOXP01000002">
    <property type="protein sequence ID" value="SFP46480.1"/>
    <property type="molecule type" value="Genomic_DNA"/>
</dbReference>
<dbReference type="InterPro" id="IPR052189">
    <property type="entry name" value="L-asp_N-monooxygenase_NS-form"/>
</dbReference>
<evidence type="ECO:0000256" key="2">
    <source>
        <dbReference type="SAM" id="Phobius"/>
    </source>
</evidence>
<protein>
    <submittedName>
        <fullName evidence="4">Uncharacterized NAD(P)/FAD-binding protein YdhS</fullName>
    </submittedName>
</protein>
<dbReference type="PANTHER" id="PTHR40254:SF1">
    <property type="entry name" value="BLR0577 PROTEIN"/>
    <property type="match status" value="1"/>
</dbReference>
<organism evidence="4 5">
    <name type="scientific">Sphingomonas rubra</name>
    <dbReference type="NCBI Taxonomy" id="634430"/>
    <lineage>
        <taxon>Bacteria</taxon>
        <taxon>Pseudomonadati</taxon>
        <taxon>Pseudomonadota</taxon>
        <taxon>Alphaproteobacteria</taxon>
        <taxon>Sphingomonadales</taxon>
        <taxon>Sphingomonadaceae</taxon>
        <taxon>Sphingomonas</taxon>
    </lineage>
</organism>
<gene>
    <name evidence="4" type="ORF">SAMN04488241_102100</name>
</gene>
<keyword evidence="2" id="KW-1133">Transmembrane helix</keyword>
<feature type="domain" description="FAD-dependent urate hydroxylase HpyO/Asp monooxygenase CreE-like FAD/NAD(P)-binding" evidence="3">
    <location>
        <begin position="19"/>
        <end position="153"/>
    </location>
</feature>
<feature type="transmembrane region" description="Helical" evidence="2">
    <location>
        <begin position="12"/>
        <end position="35"/>
    </location>
</feature>
<feature type="region of interest" description="Disordered" evidence="1">
    <location>
        <begin position="155"/>
        <end position="180"/>
    </location>
</feature>
<keyword evidence="2" id="KW-0812">Transmembrane</keyword>
<dbReference type="STRING" id="634430.SAMN04488241_102100"/>
<keyword evidence="2" id="KW-0472">Membrane</keyword>
<evidence type="ECO:0000256" key="1">
    <source>
        <dbReference type="SAM" id="MobiDB-lite"/>
    </source>
</evidence>
<evidence type="ECO:0000313" key="5">
    <source>
        <dbReference type="Proteomes" id="UP000199586"/>
    </source>
</evidence>
<proteinExistence type="predicted"/>
<dbReference type="Pfam" id="PF13454">
    <property type="entry name" value="NAD_binding_9"/>
    <property type="match status" value="1"/>
</dbReference>
<dbReference type="SUPFAM" id="SSF51905">
    <property type="entry name" value="FAD/NAD(P)-binding domain"/>
    <property type="match status" value="1"/>
</dbReference>
<evidence type="ECO:0000313" key="4">
    <source>
        <dbReference type="EMBL" id="SFP46480.1"/>
    </source>
</evidence>
<sequence length="455" mass="49561">MGDKSRRSRYPAAMTDHIVIVGGGFSGTLLAINLLRFGGPRPTMVERDADRFARGVAYSATEPGHLLNVRAAGMSAFPDDPGHFVRWLGARGEATSFVPRQVYGSYLAETLQAVRDDRLTLVEGDVAAIDADGVRLDDGRRVAAMRVVLATGNLPPHTPPGIDPAGLPGDRYLDDPWRARPGDGLGDDDTIVLLGTGLTAIDVALQLDAAGFRGRVVALSRRGLRPRRHRDGLPPPAGETDLPGVSLSWVLRQVRERSAEHGWRAAVDRFRPMTQRLWAASSAEERSRFLRHLRPFWDVHRHRLAPAVAERIDAMVATGRLRFVAGKVAAAVPDGEGVCLRWRPRHADGVEAMRVARIVNCTGPQGDLTRTDDPLLARLVGEGRIRPDPLRLGIEVDAEARVIAADGVADDRLSCIGPMTRGGLWEVVAVPDIRRQAWDLARRLSHAQWVGGEGL</sequence>
<evidence type="ECO:0000259" key="3">
    <source>
        <dbReference type="Pfam" id="PF13454"/>
    </source>
</evidence>
<dbReference type="PRINTS" id="PR00368">
    <property type="entry name" value="FADPNR"/>
</dbReference>
<accession>A0A1I5QK91</accession>
<dbReference type="AlphaFoldDB" id="A0A1I5QK91"/>
<reference evidence="4 5" key="1">
    <citation type="submission" date="2016-10" db="EMBL/GenBank/DDBJ databases">
        <authorList>
            <person name="de Groot N.N."/>
        </authorList>
    </citation>
    <scope>NUCLEOTIDE SEQUENCE [LARGE SCALE GENOMIC DNA]</scope>
    <source>
        <strain evidence="4 5">CGMCC 1.9113</strain>
    </source>
</reference>
<keyword evidence="5" id="KW-1185">Reference proteome</keyword>
<dbReference type="Proteomes" id="UP000199586">
    <property type="component" value="Unassembled WGS sequence"/>
</dbReference>